<sequence length="842" mass="93233">MDTIRNNKYTKPAELALKEARKLAEKYHVQSVGTEHILLGLLSRSEGTAAVVLKDCGVTEESLSDLVEKLIGEGSAETTEKDSYTPRAVAALKASGVQAKYFYSSDIGTEHILLALMRDIDCNAAKLLHTLHVDFQEMYQRILDIIGVPDDMAADYLSNVLQTAQGQTGATPTLDQYSRDLTEDVRSGKIDPVVGREEETERICRILCRKTKNNPCLIGEPGVGKTAIVEGLAQRIVRGDVPDPLKGKRLVMLDIAGMVAGAKFRGDFEERIKGAMQEAADSSDVLLFIDEIHTIIGAGSSEGALDAANIMKPMLSRGEIQVIGATTVDEYRKHIEKDAALERRFQSILVEEPTPEQCVRILEGIRPAYEKHHEVKISDEAIEACVKLSRRYVTDRVLPDKAIDLMDEACSRRQLQSYYQKNGQPEKETGDLAGLRRELEAALSAGDLEKAREVHAGIETLEKKAARHSQGAGGRARTVTAEDIAVTVSEWTKIPVTRLTESESRKLVGLEKTLHKRIIGQNEAVEAVSRAIRRGRAGLRDPKRPVGSFLFLGPTGVGKTELSKALAEAVFGSEKNIIRVDMSEYMEKFDVSKMIGSPPGYVGYDEGGQLSEQVRRHPYSVVLFDEIEKAHPDIFNVLLQVLDEGNFTDAQGRKVDFRNTVIIMTSNAGAQQIISPKKLGFGSGNDEKADYEAMKSSVMGEVNRIFRPEFLNRIDDIIVFHPLRKPEIRQIADLIIDRLAGRAKSQTGIILKVKPAVRDYIAQKGFDPKFGARPLKRAVQSEIEDPLSEEILQGGVKKGKTIFCDYQDGKVTFRQAPDREKSRKTRKPEQAEKAEQTGQETE</sequence>
<dbReference type="Pfam" id="PF07724">
    <property type="entry name" value="AAA_2"/>
    <property type="match status" value="1"/>
</dbReference>
<dbReference type="GO" id="GO:0016887">
    <property type="term" value="F:ATP hydrolysis activity"/>
    <property type="evidence" value="ECO:0007669"/>
    <property type="project" value="InterPro"/>
</dbReference>
<keyword evidence="4" id="KW-0143">Chaperone</keyword>
<dbReference type="PRINTS" id="PR00300">
    <property type="entry name" value="CLPPROTEASEA"/>
</dbReference>
<dbReference type="Gene3D" id="1.10.1780.10">
    <property type="entry name" value="Clp, N-terminal domain"/>
    <property type="match status" value="1"/>
</dbReference>
<dbReference type="SMART" id="SM01086">
    <property type="entry name" value="ClpB_D2-small"/>
    <property type="match status" value="1"/>
</dbReference>
<dbReference type="Pfam" id="PF02861">
    <property type="entry name" value="Clp_N"/>
    <property type="match status" value="1"/>
</dbReference>
<feature type="compositionally biased region" description="Basic and acidic residues" evidence="6">
    <location>
        <begin position="816"/>
        <end position="835"/>
    </location>
</feature>
<dbReference type="InterPro" id="IPR041546">
    <property type="entry name" value="ClpA/ClpB_AAA_lid"/>
</dbReference>
<dbReference type="InterPro" id="IPR004176">
    <property type="entry name" value="Clp_R_N"/>
</dbReference>
<dbReference type="InterPro" id="IPR003959">
    <property type="entry name" value="ATPase_AAA_core"/>
</dbReference>
<dbReference type="RefSeq" id="WP_154524352.1">
    <property type="nucleotide sequence ID" value="NZ_JAQYJL010000018.1"/>
</dbReference>
<dbReference type="Gene3D" id="3.40.50.300">
    <property type="entry name" value="P-loop containing nucleotide triphosphate hydrolases"/>
    <property type="match status" value="2"/>
</dbReference>
<dbReference type="CDD" id="cd00009">
    <property type="entry name" value="AAA"/>
    <property type="match status" value="1"/>
</dbReference>
<dbReference type="FunFam" id="3.40.50.300:FF:000010">
    <property type="entry name" value="Chaperone clpB 1, putative"/>
    <property type="match status" value="1"/>
</dbReference>
<organism evidence="8 9">
    <name type="scientific">Porcincola intestinalis</name>
    <dbReference type="NCBI Taxonomy" id="2606632"/>
    <lineage>
        <taxon>Bacteria</taxon>
        <taxon>Bacillati</taxon>
        <taxon>Bacillota</taxon>
        <taxon>Clostridia</taxon>
        <taxon>Lachnospirales</taxon>
        <taxon>Lachnospiraceae</taxon>
        <taxon>Porcincola</taxon>
    </lineage>
</organism>
<protein>
    <submittedName>
        <fullName evidence="8">ATP-dependent Clp protease ATP-binding subunit</fullName>
    </submittedName>
</protein>
<feature type="region of interest" description="Disordered" evidence="6">
    <location>
        <begin position="813"/>
        <end position="842"/>
    </location>
</feature>
<evidence type="ECO:0000256" key="3">
    <source>
        <dbReference type="ARBA" id="ARBA00022840"/>
    </source>
</evidence>
<dbReference type="FunFam" id="3.40.50.300:FF:000025">
    <property type="entry name" value="ATP-dependent Clp protease subunit"/>
    <property type="match status" value="1"/>
</dbReference>
<dbReference type="InterPro" id="IPR050130">
    <property type="entry name" value="ClpA_ClpB"/>
</dbReference>
<dbReference type="PANTHER" id="PTHR11638:SF175">
    <property type="entry name" value="ATP-DEPENDENT CLP PROTEASE, ATP-BINDING SUBUNIT CLPC"/>
    <property type="match status" value="1"/>
</dbReference>
<dbReference type="PANTHER" id="PTHR11638">
    <property type="entry name" value="ATP-DEPENDENT CLP PROTEASE"/>
    <property type="match status" value="1"/>
</dbReference>
<dbReference type="InterPro" id="IPR001270">
    <property type="entry name" value="ClpA/B"/>
</dbReference>
<evidence type="ECO:0000259" key="7">
    <source>
        <dbReference type="PROSITE" id="PS51903"/>
    </source>
</evidence>
<dbReference type="SUPFAM" id="SSF52540">
    <property type="entry name" value="P-loop containing nucleoside triphosphate hydrolases"/>
    <property type="match status" value="2"/>
</dbReference>
<dbReference type="PROSITE" id="PS00870">
    <property type="entry name" value="CLPAB_1"/>
    <property type="match status" value="1"/>
</dbReference>
<dbReference type="Pfam" id="PF10431">
    <property type="entry name" value="ClpB_D2-small"/>
    <property type="match status" value="1"/>
</dbReference>
<keyword evidence="1 5" id="KW-0677">Repeat</keyword>
<evidence type="ECO:0000256" key="4">
    <source>
        <dbReference type="ARBA" id="ARBA00023186"/>
    </source>
</evidence>
<accession>A0A6L5X551</accession>
<dbReference type="InterPro" id="IPR019489">
    <property type="entry name" value="Clp_ATPase_C"/>
</dbReference>
<dbReference type="Pfam" id="PF00004">
    <property type="entry name" value="AAA"/>
    <property type="match status" value="1"/>
</dbReference>
<evidence type="ECO:0000256" key="6">
    <source>
        <dbReference type="SAM" id="MobiDB-lite"/>
    </source>
</evidence>
<evidence type="ECO:0000256" key="1">
    <source>
        <dbReference type="ARBA" id="ARBA00022737"/>
    </source>
</evidence>
<dbReference type="Proteomes" id="UP000481852">
    <property type="component" value="Unassembled WGS sequence"/>
</dbReference>
<comment type="caution">
    <text evidence="8">The sequence shown here is derived from an EMBL/GenBank/DDBJ whole genome shotgun (WGS) entry which is preliminary data.</text>
</comment>
<dbReference type="InterPro" id="IPR018368">
    <property type="entry name" value="ClpA/B_CS1"/>
</dbReference>
<dbReference type="CDD" id="cd19499">
    <property type="entry name" value="RecA-like_ClpB_Hsp104-like"/>
    <property type="match status" value="1"/>
</dbReference>
<keyword evidence="2" id="KW-0547">Nucleotide-binding</keyword>
<evidence type="ECO:0000313" key="8">
    <source>
        <dbReference type="EMBL" id="MSS14498.1"/>
    </source>
</evidence>
<dbReference type="GO" id="GO:0005737">
    <property type="term" value="C:cytoplasm"/>
    <property type="evidence" value="ECO:0007669"/>
    <property type="project" value="TreeGrafter"/>
</dbReference>
<dbReference type="GO" id="GO:0034605">
    <property type="term" value="P:cellular response to heat"/>
    <property type="evidence" value="ECO:0007669"/>
    <property type="project" value="TreeGrafter"/>
</dbReference>
<keyword evidence="8" id="KW-0645">Protease</keyword>
<keyword evidence="9" id="KW-1185">Reference proteome</keyword>
<dbReference type="GO" id="GO:0005524">
    <property type="term" value="F:ATP binding"/>
    <property type="evidence" value="ECO:0007669"/>
    <property type="project" value="UniProtKB-KW"/>
</dbReference>
<keyword evidence="8" id="KW-0378">Hydrolase</keyword>
<dbReference type="InterPro" id="IPR036628">
    <property type="entry name" value="Clp_N_dom_sf"/>
</dbReference>
<dbReference type="GO" id="GO:0008233">
    <property type="term" value="F:peptidase activity"/>
    <property type="evidence" value="ECO:0007669"/>
    <property type="project" value="UniProtKB-KW"/>
</dbReference>
<feature type="domain" description="Clp R" evidence="7">
    <location>
        <begin position="6"/>
        <end position="148"/>
    </location>
</feature>
<proteinExistence type="predicted"/>
<evidence type="ECO:0000313" key="9">
    <source>
        <dbReference type="Proteomes" id="UP000481852"/>
    </source>
</evidence>
<dbReference type="Pfam" id="PF17871">
    <property type="entry name" value="AAA_lid_9"/>
    <property type="match status" value="1"/>
</dbReference>
<dbReference type="InterPro" id="IPR003593">
    <property type="entry name" value="AAA+_ATPase"/>
</dbReference>
<dbReference type="AlphaFoldDB" id="A0A6L5X551"/>
<gene>
    <name evidence="8" type="ORF">FYJ35_05485</name>
</gene>
<dbReference type="Gene3D" id="1.10.8.60">
    <property type="match status" value="2"/>
</dbReference>
<dbReference type="InterPro" id="IPR027417">
    <property type="entry name" value="P-loop_NTPase"/>
</dbReference>
<dbReference type="GO" id="GO:0006508">
    <property type="term" value="P:proteolysis"/>
    <property type="evidence" value="ECO:0007669"/>
    <property type="project" value="UniProtKB-KW"/>
</dbReference>
<dbReference type="EMBL" id="VULZ01000004">
    <property type="protein sequence ID" value="MSS14498.1"/>
    <property type="molecule type" value="Genomic_DNA"/>
</dbReference>
<evidence type="ECO:0000256" key="5">
    <source>
        <dbReference type="PROSITE-ProRule" id="PRU01251"/>
    </source>
</evidence>
<dbReference type="Gene3D" id="4.10.860.10">
    <property type="entry name" value="UVR domain"/>
    <property type="match status" value="1"/>
</dbReference>
<reference evidence="8 9" key="1">
    <citation type="submission" date="2019-08" db="EMBL/GenBank/DDBJ databases">
        <title>In-depth cultivation of the pig gut microbiome towards novel bacterial diversity and tailored functional studies.</title>
        <authorList>
            <person name="Wylensek D."/>
            <person name="Hitch T.C.A."/>
            <person name="Clavel T."/>
        </authorList>
    </citation>
    <scope>NUCLEOTIDE SEQUENCE [LARGE SCALE GENOMIC DNA]</scope>
    <source>
        <strain evidence="8 9">Oil+RF-744-WCA-WT-11</strain>
    </source>
</reference>
<evidence type="ECO:0000256" key="2">
    <source>
        <dbReference type="ARBA" id="ARBA00022741"/>
    </source>
</evidence>
<name>A0A6L5X551_9FIRM</name>
<dbReference type="SMART" id="SM00382">
    <property type="entry name" value="AAA"/>
    <property type="match status" value="2"/>
</dbReference>
<keyword evidence="3 8" id="KW-0067">ATP-binding</keyword>
<dbReference type="PROSITE" id="PS51903">
    <property type="entry name" value="CLP_R"/>
    <property type="match status" value="1"/>
</dbReference>
<dbReference type="SUPFAM" id="SSF81923">
    <property type="entry name" value="Double Clp-N motif"/>
    <property type="match status" value="1"/>
</dbReference>